<proteinExistence type="predicted"/>
<organism evidence="1 2">
    <name type="scientific">Portunus trituberculatus</name>
    <name type="common">Swimming crab</name>
    <name type="synonym">Neptunus trituberculatus</name>
    <dbReference type="NCBI Taxonomy" id="210409"/>
    <lineage>
        <taxon>Eukaryota</taxon>
        <taxon>Metazoa</taxon>
        <taxon>Ecdysozoa</taxon>
        <taxon>Arthropoda</taxon>
        <taxon>Crustacea</taxon>
        <taxon>Multicrustacea</taxon>
        <taxon>Malacostraca</taxon>
        <taxon>Eumalacostraca</taxon>
        <taxon>Eucarida</taxon>
        <taxon>Decapoda</taxon>
        <taxon>Pleocyemata</taxon>
        <taxon>Brachyura</taxon>
        <taxon>Eubrachyura</taxon>
        <taxon>Portunoidea</taxon>
        <taxon>Portunidae</taxon>
        <taxon>Portuninae</taxon>
        <taxon>Portunus</taxon>
    </lineage>
</organism>
<sequence length="130" mass="14773">MSKTTDVSQQIVYRTAMKQKGIKTTDLPVRSIPRGELNSFTNLVAVQALDAISLSVTTNTPYHWPRLQKLMTWRNGRLVACANVFWDKVADLNGHQMRVVTFHFPPRIFMEKGDDRAPPVLYGVDIEVSQ</sequence>
<protein>
    <submittedName>
        <fullName evidence="1">Uncharacterized protein</fullName>
    </submittedName>
</protein>
<evidence type="ECO:0000313" key="2">
    <source>
        <dbReference type="Proteomes" id="UP000324222"/>
    </source>
</evidence>
<dbReference type="Proteomes" id="UP000324222">
    <property type="component" value="Unassembled WGS sequence"/>
</dbReference>
<accession>A0A5B7F2C6</accession>
<keyword evidence="2" id="KW-1185">Reference proteome</keyword>
<reference evidence="1 2" key="1">
    <citation type="submission" date="2019-05" db="EMBL/GenBank/DDBJ databases">
        <title>Another draft genome of Portunus trituberculatus and its Hox gene families provides insights of decapod evolution.</title>
        <authorList>
            <person name="Jeong J.-H."/>
            <person name="Song I."/>
            <person name="Kim S."/>
            <person name="Choi T."/>
            <person name="Kim D."/>
            <person name="Ryu S."/>
            <person name="Kim W."/>
        </authorList>
    </citation>
    <scope>NUCLEOTIDE SEQUENCE [LARGE SCALE GENOMIC DNA]</scope>
    <source>
        <tissue evidence="1">Muscle</tissue>
    </source>
</reference>
<evidence type="ECO:0000313" key="1">
    <source>
        <dbReference type="EMBL" id="MPC39338.1"/>
    </source>
</evidence>
<name>A0A5B7F2C6_PORTR</name>
<comment type="caution">
    <text evidence="1">The sequence shown here is derived from an EMBL/GenBank/DDBJ whole genome shotgun (WGS) entry which is preliminary data.</text>
</comment>
<dbReference type="EMBL" id="VSRR010004333">
    <property type="protein sequence ID" value="MPC39338.1"/>
    <property type="molecule type" value="Genomic_DNA"/>
</dbReference>
<gene>
    <name evidence="1" type="ORF">E2C01_032871</name>
</gene>
<dbReference type="AlphaFoldDB" id="A0A5B7F2C6"/>